<dbReference type="RefSeq" id="WP_130415014.1">
    <property type="nucleotide sequence ID" value="NZ_SHKX01000015.1"/>
</dbReference>
<comment type="caution">
    <text evidence="5">The sequence shown here is derived from an EMBL/GenBank/DDBJ whole genome shotgun (WGS) entry which is preliminary data.</text>
</comment>
<keyword evidence="3" id="KW-0378">Hydrolase</keyword>
<dbReference type="SUPFAM" id="SSF51556">
    <property type="entry name" value="Metallo-dependent hydrolases"/>
    <property type="match status" value="1"/>
</dbReference>
<dbReference type="GO" id="GO:0046872">
    <property type="term" value="F:metal ion binding"/>
    <property type="evidence" value="ECO:0007669"/>
    <property type="project" value="UniProtKB-KW"/>
</dbReference>
<dbReference type="FunFam" id="3.20.20.140:FF:000005">
    <property type="entry name" value="TatD family hydrolase"/>
    <property type="match status" value="1"/>
</dbReference>
<dbReference type="OrthoDB" id="9810005at2"/>
<dbReference type="PIRSF" id="PIRSF005902">
    <property type="entry name" value="DNase_TatD"/>
    <property type="match status" value="1"/>
</dbReference>
<organism evidence="5 6">
    <name type="scientific">Fluviicoccus keumensis</name>
    <dbReference type="NCBI Taxonomy" id="1435465"/>
    <lineage>
        <taxon>Bacteria</taxon>
        <taxon>Pseudomonadati</taxon>
        <taxon>Pseudomonadota</taxon>
        <taxon>Gammaproteobacteria</taxon>
        <taxon>Moraxellales</taxon>
        <taxon>Moraxellaceae</taxon>
        <taxon>Fluviicoccus</taxon>
    </lineage>
</organism>
<dbReference type="PANTHER" id="PTHR46124">
    <property type="entry name" value="D-AMINOACYL-TRNA DEACYLASE"/>
    <property type="match status" value="1"/>
</dbReference>
<feature type="binding site" evidence="4">
    <location>
        <position position="134"/>
    </location>
    <ligand>
        <name>a divalent metal cation</name>
        <dbReference type="ChEBI" id="CHEBI:60240"/>
        <label>2</label>
    </ligand>
</feature>
<feature type="binding site" evidence="4">
    <location>
        <position position="6"/>
    </location>
    <ligand>
        <name>a divalent metal cation</name>
        <dbReference type="ChEBI" id="CHEBI:60240"/>
        <label>1</label>
    </ligand>
</feature>
<evidence type="ECO:0000256" key="1">
    <source>
        <dbReference type="ARBA" id="ARBA00009275"/>
    </source>
</evidence>
<keyword evidence="6" id="KW-1185">Reference proteome</keyword>
<dbReference type="PROSITE" id="PS01091">
    <property type="entry name" value="TATD_3"/>
    <property type="match status" value="1"/>
</dbReference>
<dbReference type="InterPro" id="IPR001130">
    <property type="entry name" value="TatD-like"/>
</dbReference>
<dbReference type="Gene3D" id="3.20.20.140">
    <property type="entry name" value="Metal-dependent hydrolases"/>
    <property type="match status" value="1"/>
</dbReference>
<dbReference type="GO" id="GO:0005829">
    <property type="term" value="C:cytosol"/>
    <property type="evidence" value="ECO:0007669"/>
    <property type="project" value="TreeGrafter"/>
</dbReference>
<dbReference type="EMBL" id="SHKX01000015">
    <property type="protein sequence ID" value="RZU37002.1"/>
    <property type="molecule type" value="Genomic_DNA"/>
</dbReference>
<dbReference type="InterPro" id="IPR018228">
    <property type="entry name" value="DNase_TatD-rel_CS"/>
</dbReference>
<dbReference type="GO" id="GO:0016788">
    <property type="term" value="F:hydrolase activity, acting on ester bonds"/>
    <property type="evidence" value="ECO:0007669"/>
    <property type="project" value="InterPro"/>
</dbReference>
<reference evidence="5 6" key="1">
    <citation type="submission" date="2019-02" db="EMBL/GenBank/DDBJ databases">
        <title>Genomic Encyclopedia of Type Strains, Phase IV (KMG-IV): sequencing the most valuable type-strain genomes for metagenomic binning, comparative biology and taxonomic classification.</title>
        <authorList>
            <person name="Goeker M."/>
        </authorList>
    </citation>
    <scope>NUCLEOTIDE SEQUENCE [LARGE SCALE GENOMIC DNA]</scope>
    <source>
        <strain evidence="5 6">DSM 105135</strain>
    </source>
</reference>
<sequence length="265" mass="29519">MWIDTHCHLDADEFEPDRQSVADRAWAVGVEAIVIPGYVASRWEHLLEVCRTVTGPRLHVAPGLHPCYIREHQSQHLEQLDSILQSVPCVAVGEIGLDTYLPELKSSEIYQAQQRFFSDQLTLAKAHDLPVILHVRKAHADIFRIVREQNFRHGGVVHAFSGGVEEAKRYFRLGFRLGIGGSLTYAQAKRLHAVVNAMPVEALVIETDAPDIIPAPQRQRGVRRNSPEFLPEVAKALAEAKGVTPETLSRLLAANSRAALRLTVQ</sequence>
<evidence type="ECO:0000256" key="3">
    <source>
        <dbReference type="ARBA" id="ARBA00022801"/>
    </source>
</evidence>
<accession>A0A4Q7YHJ8</accession>
<dbReference type="PANTHER" id="PTHR46124:SF3">
    <property type="entry name" value="HYDROLASE"/>
    <property type="match status" value="1"/>
</dbReference>
<feature type="binding site" evidence="4">
    <location>
        <position position="208"/>
    </location>
    <ligand>
        <name>a divalent metal cation</name>
        <dbReference type="ChEBI" id="CHEBI:60240"/>
        <label>1</label>
    </ligand>
</feature>
<dbReference type="Pfam" id="PF01026">
    <property type="entry name" value="TatD_DNase"/>
    <property type="match status" value="1"/>
</dbReference>
<protein>
    <submittedName>
        <fullName evidence="5">TatD DNase family protein</fullName>
    </submittedName>
</protein>
<name>A0A4Q7YHJ8_9GAMM</name>
<dbReference type="CDD" id="cd01310">
    <property type="entry name" value="TatD_DNAse"/>
    <property type="match status" value="1"/>
</dbReference>
<keyword evidence="2 4" id="KW-0479">Metal-binding</keyword>
<dbReference type="AlphaFoldDB" id="A0A4Q7YHJ8"/>
<evidence type="ECO:0000256" key="2">
    <source>
        <dbReference type="ARBA" id="ARBA00022723"/>
    </source>
</evidence>
<evidence type="ECO:0000313" key="6">
    <source>
        <dbReference type="Proteomes" id="UP000292423"/>
    </source>
</evidence>
<evidence type="ECO:0000256" key="4">
    <source>
        <dbReference type="PIRSR" id="PIRSR005902-1"/>
    </source>
</evidence>
<dbReference type="InterPro" id="IPR032466">
    <property type="entry name" value="Metal_Hydrolase"/>
</dbReference>
<dbReference type="Proteomes" id="UP000292423">
    <property type="component" value="Unassembled WGS sequence"/>
</dbReference>
<comment type="similarity">
    <text evidence="1">Belongs to the metallo-dependent hydrolases superfamily. TatD-type hydrolase family.</text>
</comment>
<feature type="binding site" evidence="4">
    <location>
        <position position="94"/>
    </location>
    <ligand>
        <name>a divalent metal cation</name>
        <dbReference type="ChEBI" id="CHEBI:60240"/>
        <label>1</label>
    </ligand>
</feature>
<evidence type="ECO:0000313" key="5">
    <source>
        <dbReference type="EMBL" id="RZU37002.1"/>
    </source>
</evidence>
<feature type="binding site" evidence="4">
    <location>
        <position position="8"/>
    </location>
    <ligand>
        <name>a divalent metal cation</name>
        <dbReference type="ChEBI" id="CHEBI:60240"/>
        <label>1</label>
    </ligand>
</feature>
<proteinExistence type="inferred from homology"/>
<feature type="binding site" evidence="4">
    <location>
        <position position="158"/>
    </location>
    <ligand>
        <name>a divalent metal cation</name>
        <dbReference type="ChEBI" id="CHEBI:60240"/>
        <label>2</label>
    </ligand>
</feature>
<gene>
    <name evidence="5" type="ORF">EV700_2866</name>
</gene>